<dbReference type="PANTHER" id="PTHR42996:SF1">
    <property type="entry name" value="PHOSPHATE-BINDING PROTEIN PSTS"/>
    <property type="match status" value="1"/>
</dbReference>
<evidence type="ECO:0000259" key="4">
    <source>
        <dbReference type="Pfam" id="PF12849"/>
    </source>
</evidence>
<feature type="chain" id="PRO_5030547713" description="PBP domain-containing protein" evidence="3">
    <location>
        <begin position="18"/>
        <end position="523"/>
    </location>
</feature>
<evidence type="ECO:0000256" key="1">
    <source>
        <dbReference type="ARBA" id="ARBA00008725"/>
    </source>
</evidence>
<dbReference type="AlphaFoldDB" id="A0A7R9U3F5"/>
<keyword evidence="2" id="KW-1133">Transmembrane helix</keyword>
<sequence>MMKFTVFALFGVSAVVAHTAENRLDGSGTTNPSRLLWEAARLLNARAVPEARVTYRAVGSSTGQLEFLGEENPLGAFTAYSDFGSGDIPIPQEDYDAVTATGRTVLHFPFLLGAMSIFHSVEGLPTSGPQGLNMTGCLLAKIFNRDITTWDDAEILDINPGLAQIIPAGQEILVYRRNRGSSTTAGVTTYLHDRCPEEWPSDQVGALIAWDEGTFGVDGSGGMEAALRSNPYAIGYLDAGHGHGAGLAEIELENIAGLFQSSLEALGNGGVQAAASTAIERGLVPTSASSSFANVSFHNQPGETSWPIVAVSYIYVDANQTADGDRGALLVAFLELLLTDDGRDLTERYGFVPIPAELTAIAENAIDSIMLPDGQQMWTFEDPGTTLPITGMGDFVVSGKRRDFYEVATSAQGDSIAELEAQVVTMDGSFQTQLDTLQSTIDALNARIRSLEADDDADDAQDTADEAFRIAVVALILALLALVSFLIFVFATADFGCCGGSSAAASAQKYEGMKESSTKDATA</sequence>
<keyword evidence="2" id="KW-0472">Membrane</keyword>
<name>A0A7R9U3F5_9STRA</name>
<dbReference type="EMBL" id="HBEA01002302">
    <property type="protein sequence ID" value="CAD8252221.1"/>
    <property type="molecule type" value="Transcribed_RNA"/>
</dbReference>
<accession>A0A7R9U3F5</accession>
<dbReference type="Pfam" id="PF12849">
    <property type="entry name" value="PBP_like_2"/>
    <property type="match status" value="1"/>
</dbReference>
<dbReference type="InterPro" id="IPR024370">
    <property type="entry name" value="PBP_domain"/>
</dbReference>
<gene>
    <name evidence="5" type="ORF">PPYR1160_LOCUS1713</name>
</gene>
<evidence type="ECO:0000313" key="5">
    <source>
        <dbReference type="EMBL" id="CAD8252221.1"/>
    </source>
</evidence>
<protein>
    <recommendedName>
        <fullName evidence="4">PBP domain-containing protein</fullName>
    </recommendedName>
</protein>
<feature type="transmembrane region" description="Helical" evidence="2">
    <location>
        <begin position="470"/>
        <end position="491"/>
    </location>
</feature>
<evidence type="ECO:0000256" key="2">
    <source>
        <dbReference type="SAM" id="Phobius"/>
    </source>
</evidence>
<proteinExistence type="inferred from homology"/>
<reference evidence="5" key="1">
    <citation type="submission" date="2021-01" db="EMBL/GenBank/DDBJ databases">
        <authorList>
            <person name="Corre E."/>
            <person name="Pelletier E."/>
            <person name="Niang G."/>
            <person name="Scheremetjew M."/>
            <person name="Finn R."/>
            <person name="Kale V."/>
            <person name="Holt S."/>
            <person name="Cochrane G."/>
            <person name="Meng A."/>
            <person name="Brown T."/>
            <person name="Cohen L."/>
        </authorList>
    </citation>
    <scope>NUCLEOTIDE SEQUENCE</scope>
    <source>
        <strain evidence="5">CCMP2078</strain>
    </source>
</reference>
<evidence type="ECO:0000256" key="3">
    <source>
        <dbReference type="SAM" id="SignalP"/>
    </source>
</evidence>
<keyword evidence="2" id="KW-0812">Transmembrane</keyword>
<feature type="domain" description="PBP" evidence="4">
    <location>
        <begin position="17"/>
        <end position="340"/>
    </location>
</feature>
<feature type="signal peptide" evidence="3">
    <location>
        <begin position="1"/>
        <end position="17"/>
    </location>
</feature>
<keyword evidence="3" id="KW-0732">Signal</keyword>
<dbReference type="Gene3D" id="3.40.190.10">
    <property type="entry name" value="Periplasmic binding protein-like II"/>
    <property type="match status" value="2"/>
</dbReference>
<organism evidence="5">
    <name type="scientific">Pinguiococcus pyrenoidosus</name>
    <dbReference type="NCBI Taxonomy" id="172671"/>
    <lineage>
        <taxon>Eukaryota</taxon>
        <taxon>Sar</taxon>
        <taxon>Stramenopiles</taxon>
        <taxon>Ochrophyta</taxon>
        <taxon>Pinguiophyceae</taxon>
        <taxon>Pinguiochrysidales</taxon>
        <taxon>Pinguiochrysidaceae</taxon>
        <taxon>Pinguiococcus</taxon>
    </lineage>
</organism>
<dbReference type="SUPFAM" id="SSF53850">
    <property type="entry name" value="Periplasmic binding protein-like II"/>
    <property type="match status" value="1"/>
</dbReference>
<dbReference type="PANTHER" id="PTHR42996">
    <property type="entry name" value="PHOSPHATE-BINDING PROTEIN PSTS"/>
    <property type="match status" value="1"/>
</dbReference>
<dbReference type="InterPro" id="IPR050962">
    <property type="entry name" value="Phosphate-bind_PstS"/>
</dbReference>
<comment type="similarity">
    <text evidence="1">Belongs to the PstS family.</text>
</comment>